<evidence type="ECO:0000256" key="6">
    <source>
        <dbReference type="ARBA" id="ARBA00023002"/>
    </source>
</evidence>
<dbReference type="Proteomes" id="UP000606974">
    <property type="component" value="Unassembled WGS sequence"/>
</dbReference>
<gene>
    <name evidence="8" type="ORF">GJ744_007382</name>
</gene>
<dbReference type="Pfam" id="PF05721">
    <property type="entry name" value="PhyH"/>
    <property type="match status" value="1"/>
</dbReference>
<comment type="cofactor">
    <cofactor evidence="1">
        <name>Fe cation</name>
        <dbReference type="ChEBI" id="CHEBI:24875"/>
    </cofactor>
</comment>
<dbReference type="EMBL" id="JAACFV010000036">
    <property type="protein sequence ID" value="KAF7509871.1"/>
    <property type="molecule type" value="Genomic_DNA"/>
</dbReference>
<evidence type="ECO:0000256" key="2">
    <source>
        <dbReference type="ARBA" id="ARBA00005830"/>
    </source>
</evidence>
<evidence type="ECO:0000256" key="4">
    <source>
        <dbReference type="ARBA" id="ARBA00022723"/>
    </source>
</evidence>
<dbReference type="AlphaFoldDB" id="A0A8H7AMV3"/>
<dbReference type="Gene3D" id="2.60.120.620">
    <property type="entry name" value="q2cbj1_9rhob like domain"/>
    <property type="match status" value="1"/>
</dbReference>
<keyword evidence="9" id="KW-1185">Reference proteome</keyword>
<evidence type="ECO:0000313" key="9">
    <source>
        <dbReference type="Proteomes" id="UP000606974"/>
    </source>
</evidence>
<evidence type="ECO:0000256" key="7">
    <source>
        <dbReference type="ARBA" id="ARBA00023004"/>
    </source>
</evidence>
<keyword evidence="7" id="KW-0408">Iron</keyword>
<reference evidence="8" key="1">
    <citation type="submission" date="2020-02" db="EMBL/GenBank/DDBJ databases">
        <authorList>
            <person name="Palmer J.M."/>
        </authorList>
    </citation>
    <scope>NUCLEOTIDE SEQUENCE</scope>
    <source>
        <strain evidence="8">EPUS1.4</strain>
        <tissue evidence="8">Thallus</tissue>
    </source>
</reference>
<evidence type="ECO:0000256" key="1">
    <source>
        <dbReference type="ARBA" id="ARBA00001962"/>
    </source>
</evidence>
<dbReference type="PANTHER" id="PTHR20883">
    <property type="entry name" value="PHYTANOYL-COA DIOXYGENASE DOMAIN CONTAINING 1"/>
    <property type="match status" value="1"/>
</dbReference>
<accession>A0A8H7AMV3</accession>
<evidence type="ECO:0008006" key="10">
    <source>
        <dbReference type="Google" id="ProtNLM"/>
    </source>
</evidence>
<comment type="subunit">
    <text evidence="3">Homodimer.</text>
</comment>
<organism evidence="8 9">
    <name type="scientific">Endocarpon pusillum</name>
    <dbReference type="NCBI Taxonomy" id="364733"/>
    <lineage>
        <taxon>Eukaryota</taxon>
        <taxon>Fungi</taxon>
        <taxon>Dikarya</taxon>
        <taxon>Ascomycota</taxon>
        <taxon>Pezizomycotina</taxon>
        <taxon>Eurotiomycetes</taxon>
        <taxon>Chaetothyriomycetidae</taxon>
        <taxon>Verrucariales</taxon>
        <taxon>Verrucariaceae</taxon>
        <taxon>Endocarpon</taxon>
    </lineage>
</organism>
<dbReference type="OrthoDB" id="445007at2759"/>
<dbReference type="InterPro" id="IPR008775">
    <property type="entry name" value="Phytyl_CoA_dOase-like"/>
</dbReference>
<sequence length="309" mass="35472">MPVTVKEYGPEVQYVTTDHPLDDIFYLLKRDGAVFVRNFVSIEDVDQAYADVKDRLDEAPEWNGTFYPKATARAPAMIARSETFTRTQLMHPIYQAVCDHFLTTRSWNWWGTERKESVSKPYVTSCTALRIGPGAEAQPLHRDDYINHNYLEELSEWHDEPSKRRETAVGLMVAATKVTRQNGGTQFIPRSHLWGSDRKTPPNVDDCVHSELEKGDALIMLSSLVHGGGTNSTKDDYRLMFATFSVRGHLRQEENQYLSVPPEMVKKYDRETQKYIGYFISDPSCGYVNELDPIYTLYPEELKDVRPGF</sequence>
<name>A0A8H7AMV3_9EURO</name>
<evidence type="ECO:0000313" key="8">
    <source>
        <dbReference type="EMBL" id="KAF7509871.1"/>
    </source>
</evidence>
<protein>
    <recommendedName>
        <fullName evidence="10">Phytanoyl-CoA dioxygenase family protein</fullName>
    </recommendedName>
</protein>
<evidence type="ECO:0000256" key="3">
    <source>
        <dbReference type="ARBA" id="ARBA00011738"/>
    </source>
</evidence>
<evidence type="ECO:0000256" key="5">
    <source>
        <dbReference type="ARBA" id="ARBA00022964"/>
    </source>
</evidence>
<comment type="similarity">
    <text evidence="2">Belongs to the PhyH family.</text>
</comment>
<keyword evidence="5" id="KW-0223">Dioxygenase</keyword>
<dbReference type="GO" id="GO:0046872">
    <property type="term" value="F:metal ion binding"/>
    <property type="evidence" value="ECO:0007669"/>
    <property type="project" value="UniProtKB-KW"/>
</dbReference>
<dbReference type="GO" id="GO:0051213">
    <property type="term" value="F:dioxygenase activity"/>
    <property type="evidence" value="ECO:0007669"/>
    <property type="project" value="UniProtKB-KW"/>
</dbReference>
<comment type="caution">
    <text evidence="8">The sequence shown here is derived from an EMBL/GenBank/DDBJ whole genome shotgun (WGS) entry which is preliminary data.</text>
</comment>
<keyword evidence="6" id="KW-0560">Oxidoreductase</keyword>
<dbReference type="SUPFAM" id="SSF51197">
    <property type="entry name" value="Clavaminate synthase-like"/>
    <property type="match status" value="1"/>
</dbReference>
<proteinExistence type="inferred from homology"/>
<dbReference type="PANTHER" id="PTHR20883:SF45">
    <property type="entry name" value="PHYTANOYL-COA DIOXYGENASE FAMILY PROTEIN"/>
    <property type="match status" value="1"/>
</dbReference>
<keyword evidence="4" id="KW-0479">Metal-binding</keyword>